<keyword evidence="2" id="KW-0863">Zinc-finger</keyword>
<keyword evidence="1" id="KW-0378">Hydrolase</keyword>
<evidence type="ECO:0000256" key="1">
    <source>
        <dbReference type="ARBA" id="ARBA00022801"/>
    </source>
</evidence>
<comment type="caution">
    <text evidence="6">The sequence shown here is derived from an EMBL/GenBank/DDBJ whole genome shotgun (WGS) entry which is preliminary data.</text>
</comment>
<dbReference type="SMART" id="SM00487">
    <property type="entry name" value="DEXDc"/>
    <property type="match status" value="1"/>
</dbReference>
<gene>
    <name evidence="6" type="ORF">EDM59_30135</name>
</gene>
<evidence type="ECO:0000313" key="6">
    <source>
        <dbReference type="EMBL" id="RNB78092.1"/>
    </source>
</evidence>
<keyword evidence="7" id="KW-1185">Reference proteome</keyword>
<dbReference type="GO" id="GO:0008270">
    <property type="term" value="F:zinc ion binding"/>
    <property type="evidence" value="ECO:0007669"/>
    <property type="project" value="UniProtKB-KW"/>
</dbReference>
<dbReference type="RefSeq" id="WP_122926959.1">
    <property type="nucleotide sequence ID" value="NZ_RHHU01000028.1"/>
</dbReference>
<dbReference type="Proteomes" id="UP000269573">
    <property type="component" value="Unassembled WGS sequence"/>
</dbReference>
<evidence type="ECO:0000259" key="4">
    <source>
        <dbReference type="PROSITE" id="PS51192"/>
    </source>
</evidence>
<evidence type="ECO:0000313" key="7">
    <source>
        <dbReference type="Proteomes" id="UP000269573"/>
    </source>
</evidence>
<dbReference type="Pfam" id="PF00271">
    <property type="entry name" value="Helicase_C"/>
    <property type="match status" value="1"/>
</dbReference>
<dbReference type="SUPFAM" id="SSF52540">
    <property type="entry name" value="P-loop containing nucleoside triphosphate hydrolases"/>
    <property type="match status" value="2"/>
</dbReference>
<evidence type="ECO:0000259" key="3">
    <source>
        <dbReference type="PROSITE" id="PS50966"/>
    </source>
</evidence>
<reference evidence="6 7" key="1">
    <citation type="submission" date="2018-10" db="EMBL/GenBank/DDBJ databases">
        <title>Phylogenomics of Brevibacillus.</title>
        <authorList>
            <person name="Dunlap C."/>
        </authorList>
    </citation>
    <scope>NUCLEOTIDE SEQUENCE [LARGE SCALE GENOMIC DNA]</scope>
    <source>
        <strain evidence="6 7">JCM 15774</strain>
    </source>
</reference>
<dbReference type="GO" id="GO:0016787">
    <property type="term" value="F:hydrolase activity"/>
    <property type="evidence" value="ECO:0007669"/>
    <property type="project" value="UniProtKB-KW"/>
</dbReference>
<keyword evidence="2" id="KW-0862">Zinc</keyword>
<dbReference type="PROSITE" id="PS51192">
    <property type="entry name" value="HELICASE_ATP_BIND_1"/>
    <property type="match status" value="1"/>
</dbReference>
<proteinExistence type="predicted"/>
<dbReference type="PANTHER" id="PTHR10799">
    <property type="entry name" value="SNF2/RAD54 HELICASE FAMILY"/>
    <property type="match status" value="1"/>
</dbReference>
<dbReference type="InterPro" id="IPR038718">
    <property type="entry name" value="SNF2-like_sf"/>
</dbReference>
<feature type="domain" description="SWIM-type" evidence="3">
    <location>
        <begin position="54"/>
        <end position="93"/>
    </location>
</feature>
<dbReference type="AlphaFoldDB" id="A0A3M8CQP9"/>
<feature type="domain" description="Helicase ATP-binding" evidence="4">
    <location>
        <begin position="383"/>
        <end position="546"/>
    </location>
</feature>
<feature type="domain" description="Helicase C-terminal" evidence="5">
    <location>
        <begin position="656"/>
        <end position="821"/>
    </location>
</feature>
<dbReference type="InterPro" id="IPR014001">
    <property type="entry name" value="Helicase_ATP-bd"/>
</dbReference>
<accession>A0A3M8CQP9</accession>
<dbReference type="Gene3D" id="3.40.50.10810">
    <property type="entry name" value="Tandem AAA-ATPase domain"/>
    <property type="match status" value="1"/>
</dbReference>
<dbReference type="CDD" id="cd18793">
    <property type="entry name" value="SF2_C_SNF"/>
    <property type="match status" value="1"/>
</dbReference>
<evidence type="ECO:0000256" key="2">
    <source>
        <dbReference type="PROSITE-ProRule" id="PRU00325"/>
    </source>
</evidence>
<dbReference type="InterPro" id="IPR000330">
    <property type="entry name" value="SNF2_N"/>
</dbReference>
<dbReference type="InterPro" id="IPR049730">
    <property type="entry name" value="SNF2/RAD54-like_C"/>
</dbReference>
<dbReference type="InterPro" id="IPR001650">
    <property type="entry name" value="Helicase_C-like"/>
</dbReference>
<dbReference type="InterPro" id="IPR013663">
    <property type="entry name" value="Helicase_SWF/SNF/SWI_bac"/>
</dbReference>
<evidence type="ECO:0000259" key="5">
    <source>
        <dbReference type="PROSITE" id="PS51194"/>
    </source>
</evidence>
<keyword evidence="2" id="KW-0479">Metal-binding</keyword>
<evidence type="ECO:0008006" key="8">
    <source>
        <dbReference type="Google" id="ProtNLM"/>
    </source>
</evidence>
<dbReference type="EMBL" id="RHHU01000028">
    <property type="protein sequence ID" value="RNB78092.1"/>
    <property type="molecule type" value="Genomic_DNA"/>
</dbReference>
<protein>
    <recommendedName>
        <fullName evidence="8">Helicase SNF</fullName>
    </recommendedName>
</protein>
<dbReference type="InterPro" id="IPR027417">
    <property type="entry name" value="P-loop_NTPase"/>
</dbReference>
<dbReference type="GO" id="GO:0005524">
    <property type="term" value="F:ATP binding"/>
    <property type="evidence" value="ECO:0007669"/>
    <property type="project" value="InterPro"/>
</dbReference>
<dbReference type="SMART" id="SM00490">
    <property type="entry name" value="HELICc"/>
    <property type="match status" value="1"/>
</dbReference>
<organism evidence="6 7">
    <name type="scientific">Brevibacillus nitrificans</name>
    <dbReference type="NCBI Taxonomy" id="651560"/>
    <lineage>
        <taxon>Bacteria</taxon>
        <taxon>Bacillati</taxon>
        <taxon>Bacillota</taxon>
        <taxon>Bacilli</taxon>
        <taxon>Bacillales</taxon>
        <taxon>Paenibacillaceae</taxon>
        <taxon>Brevibacillus</taxon>
    </lineage>
</organism>
<sequence length="824" mass="94794">MNYFLNKQKIKQICGDISYKRGKKYFEEKRVKLKDYDSSQSLFKATVHSGGTPFEVIIKKDRNGYIYTECTCPRLSSYHHSCQHVAAVLLCLHDIQVNGFPAQQVTSRQSSTPSSAENILGNLCTDEFTGAPFKGKLFLDRIKNKLLAGLEFHYDSVIINPLVANLQNRESEISRIQPGEKEQEILRLMKESLGTRTESGYFWSSEEDEYHFLVHVIPQLQPYVDIYATTAVRDRICKTDMRPTVKVKVDERTDWLIFQFDMHGIPEIEIREVLLGLREKRKFYRLRDGRLLSLESKQFVEVSLFLEQLSKGRAQIEEDEIRVPFAFGLQQLARASEGIVSEGRCFQKRMGEWKNAREAEFPFPPQLESILKDYQKAGYQWLKRLSKHSCGGILADDMGLGKTLQSLAFIASTLAEIREQTKPVLVIAPSSLIYNWQHEFAKFTPDIRVTVVDGLPKDRKAALEQTSQADVLITSYPLLRMDSHLYQERAFHSLFLDEAQAFKNHTSRTARVLRSIRADNRFALTGTPIENSIEDIWSIFQIVFPELMPDRSLFLELPREQAAKLIAPFLLRRMKEEVLRELPEKTETILTSDLLPEQKKLYAAYLARLKHVSLKHVGKDSFQENQMKILAGLTRLRQLCCHPGLFLEGYEGSSAKLEQLVKIVKEYRQQGKRILIFSQFTEMLAIIRREINQKECSFFYLDGNTAISERVQLCDRFNRGEGEVFLISLKAGGTGLNLTGADTVILYDLWWNPAVEQQAADRAYRLGQTKDVQVVKLIAKGTIEEKVHDLQTRKKKLVQEVIHSGQDFAWKLTEEGIRDILDLE</sequence>
<dbReference type="Pfam" id="PF00176">
    <property type="entry name" value="SNF2-rel_dom"/>
    <property type="match status" value="1"/>
</dbReference>
<dbReference type="Gene3D" id="3.40.50.300">
    <property type="entry name" value="P-loop containing nucleotide triphosphate hydrolases"/>
    <property type="match status" value="1"/>
</dbReference>
<dbReference type="PROSITE" id="PS51194">
    <property type="entry name" value="HELICASE_CTER"/>
    <property type="match status" value="1"/>
</dbReference>
<dbReference type="FunFam" id="3.40.50.300:FF:000533">
    <property type="entry name" value="Helicase, Snf2 family"/>
    <property type="match status" value="1"/>
</dbReference>
<dbReference type="InterPro" id="IPR007527">
    <property type="entry name" value="Znf_SWIM"/>
</dbReference>
<dbReference type="Pfam" id="PF08455">
    <property type="entry name" value="SNF2_assoc"/>
    <property type="match status" value="1"/>
</dbReference>
<name>A0A3M8CQP9_9BACL</name>
<dbReference type="PROSITE" id="PS50966">
    <property type="entry name" value="ZF_SWIM"/>
    <property type="match status" value="1"/>
</dbReference>